<evidence type="ECO:0000313" key="2">
    <source>
        <dbReference type="Proteomes" id="UP000030764"/>
    </source>
</evidence>
<dbReference type="Proteomes" id="UP000030764">
    <property type="component" value="Unassembled WGS sequence"/>
</dbReference>
<dbReference type="EMBL" id="KL363182">
    <property type="protein sequence ID" value="KFD58941.1"/>
    <property type="molecule type" value="Genomic_DNA"/>
</dbReference>
<name>A0A085MNZ5_9BILA</name>
<organism evidence="1 2">
    <name type="scientific">Trichuris suis</name>
    <name type="common">pig whipworm</name>
    <dbReference type="NCBI Taxonomy" id="68888"/>
    <lineage>
        <taxon>Eukaryota</taxon>
        <taxon>Metazoa</taxon>
        <taxon>Ecdysozoa</taxon>
        <taxon>Nematoda</taxon>
        <taxon>Enoplea</taxon>
        <taxon>Dorylaimia</taxon>
        <taxon>Trichinellida</taxon>
        <taxon>Trichuridae</taxon>
        <taxon>Trichuris</taxon>
    </lineage>
</organism>
<evidence type="ECO:0000313" key="1">
    <source>
        <dbReference type="EMBL" id="KFD58941.1"/>
    </source>
</evidence>
<dbReference type="AlphaFoldDB" id="A0A085MNZ5"/>
<sequence>MDTMNMTYAKLHSVRQDMLIPSICDMNYAKAKAGFQECDGHMMARIDCSWHHIRWDIAYFMDLFNETRYWLIFIVQPLDSVESCLILR</sequence>
<keyword evidence="2" id="KW-1185">Reference proteome</keyword>
<accession>A0A085MNZ5</accession>
<proteinExistence type="predicted"/>
<reference evidence="1 2" key="1">
    <citation type="journal article" date="2014" name="Nat. Genet.">
        <title>Genome and transcriptome of the porcine whipworm Trichuris suis.</title>
        <authorList>
            <person name="Jex A.R."/>
            <person name="Nejsum P."/>
            <person name="Schwarz E.M."/>
            <person name="Hu L."/>
            <person name="Young N.D."/>
            <person name="Hall R.S."/>
            <person name="Korhonen P.K."/>
            <person name="Liao S."/>
            <person name="Thamsborg S."/>
            <person name="Xia J."/>
            <person name="Xu P."/>
            <person name="Wang S."/>
            <person name="Scheerlinck J.P."/>
            <person name="Hofmann A."/>
            <person name="Sternberg P.W."/>
            <person name="Wang J."/>
            <person name="Gasser R.B."/>
        </authorList>
    </citation>
    <scope>NUCLEOTIDE SEQUENCE [LARGE SCALE GENOMIC DNA]</scope>
    <source>
        <strain evidence="1">DCEP-RM93M</strain>
    </source>
</reference>
<protein>
    <submittedName>
        <fullName evidence="1">Uncharacterized protein</fullName>
    </submittedName>
</protein>
<gene>
    <name evidence="1" type="ORF">M513_00104</name>
</gene>